<sequence length="38" mass="4590">MALANLRHLWRRRNIRLSIKERVYCTVVRSVLLYGCKT</sequence>
<dbReference type="Proteomes" id="UP000269396">
    <property type="component" value="Unassembled WGS sequence"/>
</dbReference>
<accession>A0A3P8F4I8</accession>
<keyword evidence="2" id="KW-1185">Reference proteome</keyword>
<organism evidence="1 2">
    <name type="scientific">Schistosoma mattheei</name>
    <dbReference type="NCBI Taxonomy" id="31246"/>
    <lineage>
        <taxon>Eukaryota</taxon>
        <taxon>Metazoa</taxon>
        <taxon>Spiralia</taxon>
        <taxon>Lophotrochozoa</taxon>
        <taxon>Platyhelminthes</taxon>
        <taxon>Trematoda</taxon>
        <taxon>Digenea</taxon>
        <taxon>Strigeidida</taxon>
        <taxon>Schistosomatoidea</taxon>
        <taxon>Schistosomatidae</taxon>
        <taxon>Schistosoma</taxon>
    </lineage>
</organism>
<reference evidence="1 2" key="1">
    <citation type="submission" date="2018-11" db="EMBL/GenBank/DDBJ databases">
        <authorList>
            <consortium name="Pathogen Informatics"/>
        </authorList>
    </citation>
    <scope>NUCLEOTIDE SEQUENCE [LARGE SCALE GENOMIC DNA]</scope>
    <source>
        <strain>Denwood</strain>
        <strain evidence="2">Zambia</strain>
    </source>
</reference>
<name>A0A3P8F4I8_9TREM</name>
<evidence type="ECO:0000313" key="1">
    <source>
        <dbReference type="EMBL" id="VDP64211.1"/>
    </source>
</evidence>
<gene>
    <name evidence="1" type="ORF">SMTD_LOCUS13729</name>
</gene>
<dbReference type="EMBL" id="UZAL01033828">
    <property type="protein sequence ID" value="VDP64211.1"/>
    <property type="molecule type" value="Genomic_DNA"/>
</dbReference>
<feature type="non-terminal residue" evidence="1">
    <location>
        <position position="38"/>
    </location>
</feature>
<proteinExistence type="predicted"/>
<dbReference type="AlphaFoldDB" id="A0A3P8F4I8"/>
<evidence type="ECO:0000313" key="2">
    <source>
        <dbReference type="Proteomes" id="UP000269396"/>
    </source>
</evidence>
<protein>
    <submittedName>
        <fullName evidence="1">Uncharacterized protein</fullName>
    </submittedName>
</protein>